<sequence>MTKFLEDGRVVGQRSLSHDIRIMEIWSPKVAASAEPGQFVTVKSSELSVPLLRRPFGVSGVNRDKGTFLLIYRIVGEATQLLDQLRKGDSISVLGPLGRGFDRTHRKVLLVGGGVGLAPLRFLAEDYPNADVDVLIGARTAEELFWTDLFRDKTVHQFETTEDGSRGTKGLITAPLEKLLDEGGYDCVYICGPSPMMRAVTKVVEPRAIPCQISLEKYMGCGLGACLSCTCSGIGKRVKVCKDGPVFWSQEVSEW</sequence>
<reference evidence="15" key="1">
    <citation type="submission" date="2021-02" db="EMBL/GenBank/DDBJ databases">
        <title>Infant gut strain persistence is associated with maternal origin, phylogeny, and functional potential including surface adhesion and iron acquisition.</title>
        <authorList>
            <person name="Lou Y.C."/>
        </authorList>
    </citation>
    <scope>NUCLEOTIDE SEQUENCE</scope>
    <source>
        <strain evidence="15">L3_106_000M1_dasL3_106_000M1_concoct_15</strain>
    </source>
</reference>
<dbReference type="InterPro" id="IPR012165">
    <property type="entry name" value="Cyt_c3_hydrogenase_gsu"/>
</dbReference>
<comment type="caution">
    <text evidence="11">Lacks conserved residue(s) required for the propagation of feature annotation.</text>
</comment>
<dbReference type="Gene3D" id="2.10.240.10">
    <property type="entry name" value="Dihydroorotate dehydrogenase, electron transfer subunit"/>
    <property type="match status" value="1"/>
</dbReference>
<comment type="cofactor">
    <cofactor evidence="11 12">
        <name>FAD</name>
        <dbReference type="ChEBI" id="CHEBI:57692"/>
    </cofactor>
    <text evidence="11 12">Binds 1 FAD per subunit.</text>
</comment>
<evidence type="ECO:0000256" key="10">
    <source>
        <dbReference type="ARBA" id="ARBA00023014"/>
    </source>
</evidence>
<dbReference type="PROSITE" id="PS51384">
    <property type="entry name" value="FAD_FR"/>
    <property type="match status" value="1"/>
</dbReference>
<keyword evidence="4 11" id="KW-0001">2Fe-2S</keyword>
<dbReference type="InterPro" id="IPR037117">
    <property type="entry name" value="Dihydroorotate_DH_ele_sf"/>
</dbReference>
<dbReference type="PANTHER" id="PTHR43513">
    <property type="entry name" value="DIHYDROOROTATE DEHYDROGENASE B (NAD(+)), ELECTRON TRANSFER SUBUNIT"/>
    <property type="match status" value="1"/>
</dbReference>
<comment type="subunit">
    <text evidence="11">Heterotetramer of 2 PyrK and 2 PyrD type B subunits.</text>
</comment>
<dbReference type="GO" id="GO:0051537">
    <property type="term" value="F:2 iron, 2 sulfur cluster binding"/>
    <property type="evidence" value="ECO:0007669"/>
    <property type="project" value="UniProtKB-KW"/>
</dbReference>
<dbReference type="Gene3D" id="2.40.30.10">
    <property type="entry name" value="Translation factors"/>
    <property type="match status" value="1"/>
</dbReference>
<dbReference type="PANTHER" id="PTHR43513:SF3">
    <property type="entry name" value="DIHYDROOROTATE DEHYDROGENASE B (NAD(+)), ELECTRON TRANSFER SUBUNIT-RELATED"/>
    <property type="match status" value="1"/>
</dbReference>
<gene>
    <name evidence="11" type="primary">pyrK</name>
    <name evidence="15" type="ORF">KHX13_05965</name>
</gene>
<evidence type="ECO:0000256" key="2">
    <source>
        <dbReference type="ARBA" id="ARBA00022448"/>
    </source>
</evidence>
<evidence type="ECO:0000256" key="8">
    <source>
        <dbReference type="ARBA" id="ARBA00022982"/>
    </source>
</evidence>
<dbReference type="EMBL" id="JAGZCZ010000005">
    <property type="protein sequence ID" value="MBS5519862.1"/>
    <property type="molecule type" value="Genomic_DNA"/>
</dbReference>
<feature type="binding site" evidence="11 13">
    <location>
        <position position="226"/>
    </location>
    <ligand>
        <name>[2Fe-2S] cluster</name>
        <dbReference type="ChEBI" id="CHEBI:190135"/>
    </ligand>
</feature>
<evidence type="ECO:0000256" key="13">
    <source>
        <dbReference type="PIRSR" id="PIRSR006816-2"/>
    </source>
</evidence>
<evidence type="ECO:0000313" key="16">
    <source>
        <dbReference type="Proteomes" id="UP000754226"/>
    </source>
</evidence>
<name>A0A943I4F8_9FIRM</name>
<dbReference type="PIRSF" id="PIRSF006816">
    <property type="entry name" value="Cyc3_hyd_g"/>
    <property type="match status" value="1"/>
</dbReference>
<dbReference type="CDD" id="cd06218">
    <property type="entry name" value="DHOD_e_trans"/>
    <property type="match status" value="1"/>
</dbReference>
<organism evidence="15 16">
    <name type="scientific">Acidaminococcus intestini</name>
    <dbReference type="NCBI Taxonomy" id="187327"/>
    <lineage>
        <taxon>Bacteria</taxon>
        <taxon>Bacillati</taxon>
        <taxon>Bacillota</taxon>
        <taxon>Negativicutes</taxon>
        <taxon>Acidaminococcales</taxon>
        <taxon>Acidaminococcaceae</taxon>
        <taxon>Acidaminococcus</taxon>
    </lineage>
</organism>
<feature type="binding site" evidence="11 12">
    <location>
        <begin position="71"/>
        <end position="73"/>
    </location>
    <ligand>
        <name>FAD</name>
        <dbReference type="ChEBI" id="CHEBI:57692"/>
    </ligand>
</feature>
<dbReference type="Proteomes" id="UP000754226">
    <property type="component" value="Unassembled WGS sequence"/>
</dbReference>
<dbReference type="InterPro" id="IPR001433">
    <property type="entry name" value="OxRdtase_FAD/NAD-bd"/>
</dbReference>
<protein>
    <recommendedName>
        <fullName evidence="11">Dihydroorotate dehydrogenase B (NAD(+)), electron transfer subunit</fullName>
    </recommendedName>
    <alternativeName>
        <fullName evidence="11">Dihydroorotate oxidase B, electron transfer subunit</fullName>
    </alternativeName>
</protein>
<dbReference type="SUPFAM" id="SSF52343">
    <property type="entry name" value="Ferredoxin reductase-like, C-terminal NADP-linked domain"/>
    <property type="match status" value="1"/>
</dbReference>
<feature type="binding site" evidence="11 13">
    <location>
        <position position="221"/>
    </location>
    <ligand>
        <name>[2Fe-2S] cluster</name>
        <dbReference type="ChEBI" id="CHEBI:190135"/>
    </ligand>
</feature>
<dbReference type="Pfam" id="PF00175">
    <property type="entry name" value="NAD_binding_1"/>
    <property type="match status" value="1"/>
</dbReference>
<keyword evidence="3 11" id="KW-0285">Flavoprotein</keyword>
<dbReference type="InterPro" id="IPR017938">
    <property type="entry name" value="Riboflavin_synthase-like_b-brl"/>
</dbReference>
<evidence type="ECO:0000256" key="1">
    <source>
        <dbReference type="ARBA" id="ARBA00006422"/>
    </source>
</evidence>
<dbReference type="Pfam" id="PF00970">
    <property type="entry name" value="FAD_binding_6"/>
    <property type="match status" value="1"/>
</dbReference>
<dbReference type="InterPro" id="IPR017927">
    <property type="entry name" value="FAD-bd_FR_type"/>
</dbReference>
<evidence type="ECO:0000256" key="6">
    <source>
        <dbReference type="ARBA" id="ARBA00022827"/>
    </source>
</evidence>
<evidence type="ECO:0000256" key="4">
    <source>
        <dbReference type="ARBA" id="ARBA00022714"/>
    </source>
</evidence>
<dbReference type="GO" id="GO:0016491">
    <property type="term" value="F:oxidoreductase activity"/>
    <property type="evidence" value="ECO:0007669"/>
    <property type="project" value="InterPro"/>
</dbReference>
<dbReference type="InterPro" id="IPR050353">
    <property type="entry name" value="PyrK_electron_transfer"/>
</dbReference>
<dbReference type="InterPro" id="IPR023455">
    <property type="entry name" value="Dihydroorotate_DHASE_ETsu"/>
</dbReference>
<comment type="cofactor">
    <cofactor evidence="13">
        <name>[2Fe-2S] cluster</name>
        <dbReference type="ChEBI" id="CHEBI:190135"/>
    </cofactor>
    <text evidence="13">Binds 1 [2Fe-2S] cluster per subunit.</text>
</comment>
<keyword evidence="8 11" id="KW-0249">Electron transport</keyword>
<dbReference type="GO" id="GO:0009055">
    <property type="term" value="F:electron transfer activity"/>
    <property type="evidence" value="ECO:0007669"/>
    <property type="project" value="UniProtKB-UniRule"/>
</dbReference>
<keyword evidence="5 11" id="KW-0479">Metal-binding</keyword>
<keyword evidence="7 11" id="KW-0665">Pyrimidine biosynthesis</keyword>
<proteinExistence type="inferred from homology"/>
<feature type="binding site" evidence="11 13">
    <location>
        <position position="241"/>
    </location>
    <ligand>
        <name>[2Fe-2S] cluster</name>
        <dbReference type="ChEBI" id="CHEBI:190135"/>
    </ligand>
</feature>
<evidence type="ECO:0000259" key="14">
    <source>
        <dbReference type="PROSITE" id="PS51384"/>
    </source>
</evidence>
<dbReference type="GO" id="GO:0050660">
    <property type="term" value="F:flavin adenine dinucleotide binding"/>
    <property type="evidence" value="ECO:0007669"/>
    <property type="project" value="InterPro"/>
</dbReference>
<evidence type="ECO:0000256" key="12">
    <source>
        <dbReference type="PIRSR" id="PIRSR006816-1"/>
    </source>
</evidence>
<evidence type="ECO:0000256" key="9">
    <source>
        <dbReference type="ARBA" id="ARBA00023004"/>
    </source>
</evidence>
<dbReference type="SUPFAM" id="SSF63380">
    <property type="entry name" value="Riboflavin synthase domain-like"/>
    <property type="match status" value="1"/>
</dbReference>
<dbReference type="InterPro" id="IPR008333">
    <property type="entry name" value="Cbr1-like_FAD-bd_dom"/>
</dbReference>
<feature type="binding site" evidence="11 13">
    <location>
        <position position="229"/>
    </location>
    <ligand>
        <name>[2Fe-2S] cluster</name>
        <dbReference type="ChEBI" id="CHEBI:190135"/>
    </ligand>
</feature>
<accession>A0A943I4F8</accession>
<dbReference type="AlphaFoldDB" id="A0A943I4F8"/>
<comment type="cofactor">
    <cofactor evidence="11">
        <name>[2Fe-2S] cluster</name>
        <dbReference type="ChEBI" id="CHEBI:190135"/>
    </cofactor>
    <text evidence="11">Binds 1 [2Fe-2S] cluster per subunit.</text>
</comment>
<feature type="domain" description="FAD-binding FR-type" evidence="14">
    <location>
        <begin position="3"/>
        <end position="103"/>
    </location>
</feature>
<evidence type="ECO:0000313" key="15">
    <source>
        <dbReference type="EMBL" id="MBS5519862.1"/>
    </source>
</evidence>
<comment type="pathway">
    <text evidence="11">Pyrimidine metabolism; UMP biosynthesis via de novo pathway; orotate from (S)-dihydroorotate (NAD(+) route): step 1/1.</text>
</comment>
<evidence type="ECO:0000256" key="7">
    <source>
        <dbReference type="ARBA" id="ARBA00022975"/>
    </source>
</evidence>
<keyword evidence="2 11" id="KW-0813">Transport</keyword>
<dbReference type="HAMAP" id="MF_01211">
    <property type="entry name" value="DHODB_Fe_S_bind"/>
    <property type="match status" value="1"/>
</dbReference>
<comment type="similarity">
    <text evidence="1 11">Belongs to the PyrK family.</text>
</comment>
<dbReference type="InterPro" id="IPR019480">
    <property type="entry name" value="Dihydroorotate_DH_Fe-S-bd"/>
</dbReference>
<keyword evidence="6 11" id="KW-0274">FAD</keyword>
<comment type="function">
    <text evidence="11">Responsible for channeling the electrons from the oxidation of dihydroorotate from the FMN redox center in the PyrD type B subunit to the ultimate electron acceptor NAD(+).</text>
</comment>
<dbReference type="GO" id="GO:0044205">
    <property type="term" value="P:'de novo' UMP biosynthetic process"/>
    <property type="evidence" value="ECO:0007669"/>
    <property type="project" value="UniProtKB-UniRule"/>
</dbReference>
<evidence type="ECO:0000256" key="3">
    <source>
        <dbReference type="ARBA" id="ARBA00022630"/>
    </source>
</evidence>
<keyword evidence="10 11" id="KW-0411">Iron-sulfur</keyword>
<comment type="caution">
    <text evidence="15">The sequence shown here is derived from an EMBL/GenBank/DDBJ whole genome shotgun (WGS) entry which is preliminary data.</text>
</comment>
<dbReference type="Gene3D" id="3.40.50.80">
    <property type="entry name" value="Nucleotide-binding domain of ferredoxin-NADP reductase (FNR) module"/>
    <property type="match status" value="1"/>
</dbReference>
<evidence type="ECO:0000256" key="5">
    <source>
        <dbReference type="ARBA" id="ARBA00022723"/>
    </source>
</evidence>
<dbReference type="InterPro" id="IPR039261">
    <property type="entry name" value="FNR_nucleotide-bd"/>
</dbReference>
<dbReference type="GO" id="GO:0046872">
    <property type="term" value="F:metal ion binding"/>
    <property type="evidence" value="ECO:0007669"/>
    <property type="project" value="UniProtKB-KW"/>
</dbReference>
<keyword evidence="9 11" id="KW-0408">Iron</keyword>
<evidence type="ECO:0000256" key="11">
    <source>
        <dbReference type="HAMAP-Rule" id="MF_01211"/>
    </source>
</evidence>
<dbReference type="Pfam" id="PF10418">
    <property type="entry name" value="DHODB_Fe-S_bind"/>
    <property type="match status" value="1"/>
</dbReference>